<gene>
    <name evidence="2" type="ORF">QYM36_002835</name>
</gene>
<protein>
    <submittedName>
        <fullName evidence="2">Uncharacterized protein</fullName>
    </submittedName>
</protein>
<evidence type="ECO:0000313" key="2">
    <source>
        <dbReference type="EMBL" id="KAK2722430.1"/>
    </source>
</evidence>
<feature type="compositionally biased region" description="Low complexity" evidence="1">
    <location>
        <begin position="58"/>
        <end position="73"/>
    </location>
</feature>
<proteinExistence type="predicted"/>
<dbReference type="Proteomes" id="UP001187531">
    <property type="component" value="Unassembled WGS sequence"/>
</dbReference>
<feature type="region of interest" description="Disordered" evidence="1">
    <location>
        <begin position="13"/>
        <end position="40"/>
    </location>
</feature>
<name>A0AA88LI03_ARTSF</name>
<dbReference type="AlphaFoldDB" id="A0AA88LI03"/>
<dbReference type="EMBL" id="JAVRJZ010000005">
    <property type="protein sequence ID" value="KAK2722430.1"/>
    <property type="molecule type" value="Genomic_DNA"/>
</dbReference>
<accession>A0AA88LI03</accession>
<keyword evidence="3" id="KW-1185">Reference proteome</keyword>
<sequence length="100" mass="11523">MITVHHNRLRPTVFRTPWSFEPSDQLPDGQTDDKTTPTQHWDIEFDSEAFLDYDTGRQTNSAQDSSTDDSTAQWLDKTGDILRPSHTSTPNMRNEKSLRT</sequence>
<comment type="caution">
    <text evidence="2">The sequence shown here is derived from an EMBL/GenBank/DDBJ whole genome shotgun (WGS) entry which is preliminary data.</text>
</comment>
<reference evidence="2" key="1">
    <citation type="submission" date="2023-07" db="EMBL/GenBank/DDBJ databases">
        <title>Chromosome-level genome assembly of Artemia franciscana.</title>
        <authorList>
            <person name="Jo E."/>
        </authorList>
    </citation>
    <scope>NUCLEOTIDE SEQUENCE</scope>
    <source>
        <tissue evidence="2">Whole body</tissue>
    </source>
</reference>
<organism evidence="2 3">
    <name type="scientific">Artemia franciscana</name>
    <name type="common">Brine shrimp</name>
    <name type="synonym">Artemia sanfranciscana</name>
    <dbReference type="NCBI Taxonomy" id="6661"/>
    <lineage>
        <taxon>Eukaryota</taxon>
        <taxon>Metazoa</taxon>
        <taxon>Ecdysozoa</taxon>
        <taxon>Arthropoda</taxon>
        <taxon>Crustacea</taxon>
        <taxon>Branchiopoda</taxon>
        <taxon>Anostraca</taxon>
        <taxon>Artemiidae</taxon>
        <taxon>Artemia</taxon>
    </lineage>
</organism>
<feature type="region of interest" description="Disordered" evidence="1">
    <location>
        <begin position="53"/>
        <end position="100"/>
    </location>
</feature>
<evidence type="ECO:0000256" key="1">
    <source>
        <dbReference type="SAM" id="MobiDB-lite"/>
    </source>
</evidence>
<evidence type="ECO:0000313" key="3">
    <source>
        <dbReference type="Proteomes" id="UP001187531"/>
    </source>
</evidence>